<dbReference type="AlphaFoldDB" id="A0A1V0UVX3"/>
<reference evidence="1 2" key="1">
    <citation type="submission" date="2017-03" db="EMBL/GenBank/DDBJ databases">
        <title>Paenibacillus larvae genome sequencing.</title>
        <authorList>
            <person name="Dingman D.W."/>
        </authorList>
    </citation>
    <scope>NUCLEOTIDE SEQUENCE [LARGE SCALE GENOMIC DNA]</scope>
    <source>
        <strain evidence="1 2">SAG 10367</strain>
    </source>
</reference>
<organism evidence="1 2">
    <name type="scientific">Paenibacillus larvae subsp. pulvifaciens</name>
    <dbReference type="NCBI Taxonomy" id="1477"/>
    <lineage>
        <taxon>Bacteria</taxon>
        <taxon>Bacillati</taxon>
        <taxon>Bacillota</taxon>
        <taxon>Bacilli</taxon>
        <taxon>Bacillales</taxon>
        <taxon>Paenibacillaceae</taxon>
        <taxon>Paenibacillus</taxon>
    </lineage>
</organism>
<proteinExistence type="predicted"/>
<accession>A0A1V0UVX3</accession>
<evidence type="ECO:0000313" key="2">
    <source>
        <dbReference type="Proteomes" id="UP000192727"/>
    </source>
</evidence>
<dbReference type="EMBL" id="CP020557">
    <property type="protein sequence ID" value="ARF69355.1"/>
    <property type="molecule type" value="Genomic_DNA"/>
</dbReference>
<gene>
    <name evidence="1" type="ORF">B7C51_18355</name>
</gene>
<dbReference type="Proteomes" id="UP000192727">
    <property type="component" value="Chromosome"/>
</dbReference>
<sequence>MPENQSDQRDNWGTWQLNAQKKQKERLKPVMCQKRSFRFLCDIQILKKWIHELALFISPKKSWGKSKSH</sequence>
<name>A0A1V0UVX3_9BACL</name>
<evidence type="ECO:0000313" key="1">
    <source>
        <dbReference type="EMBL" id="ARF69355.1"/>
    </source>
</evidence>
<protein>
    <submittedName>
        <fullName evidence="1">Uncharacterized protein</fullName>
    </submittedName>
</protein>